<reference evidence="4" key="1">
    <citation type="journal article" date="2019" name="Int. J. Syst. Evol. Microbiol.">
        <title>The Global Catalogue of Microorganisms (GCM) 10K type strain sequencing project: providing services to taxonomists for standard genome sequencing and annotation.</title>
        <authorList>
            <consortium name="The Broad Institute Genomics Platform"/>
            <consortium name="The Broad Institute Genome Sequencing Center for Infectious Disease"/>
            <person name="Wu L."/>
            <person name="Ma J."/>
        </authorList>
    </citation>
    <scope>NUCLEOTIDE SEQUENCE [LARGE SCALE GENOMIC DNA]</scope>
    <source>
        <strain evidence="4">CGMCC 4.1467</strain>
    </source>
</reference>
<keyword evidence="4" id="KW-1185">Reference proteome</keyword>
<dbReference type="RefSeq" id="WP_379708657.1">
    <property type="nucleotide sequence ID" value="NZ_JBHTBS010000001.1"/>
</dbReference>
<feature type="domain" description="PPM-type phosphatase" evidence="2">
    <location>
        <begin position="8"/>
        <end position="285"/>
    </location>
</feature>
<dbReference type="SMART" id="SM00332">
    <property type="entry name" value="PP2Cc"/>
    <property type="match status" value="1"/>
</dbReference>
<dbReference type="Gene3D" id="3.60.40.10">
    <property type="entry name" value="PPM-type phosphatase domain"/>
    <property type="match status" value="1"/>
</dbReference>
<protein>
    <submittedName>
        <fullName evidence="3">PP2C family serine/threonine-protein phosphatase</fullName>
        <ecNumber evidence="3">3.1.3.16</ecNumber>
    </submittedName>
</protein>
<dbReference type="Proteomes" id="UP001596472">
    <property type="component" value="Unassembled WGS sequence"/>
</dbReference>
<dbReference type="InterPro" id="IPR001932">
    <property type="entry name" value="PPM-type_phosphatase-like_dom"/>
</dbReference>
<feature type="compositionally biased region" description="Basic and acidic residues" evidence="1">
    <location>
        <begin position="294"/>
        <end position="324"/>
    </location>
</feature>
<dbReference type="Pfam" id="PF13672">
    <property type="entry name" value="PP2C_2"/>
    <property type="match status" value="1"/>
</dbReference>
<dbReference type="GO" id="GO:0004722">
    <property type="term" value="F:protein serine/threonine phosphatase activity"/>
    <property type="evidence" value="ECO:0007669"/>
    <property type="project" value="UniProtKB-EC"/>
</dbReference>
<organism evidence="3 4">
    <name type="scientific">Haloferula chungangensis</name>
    <dbReference type="NCBI Taxonomy" id="1048331"/>
    <lineage>
        <taxon>Bacteria</taxon>
        <taxon>Pseudomonadati</taxon>
        <taxon>Verrucomicrobiota</taxon>
        <taxon>Verrucomicrobiia</taxon>
        <taxon>Verrucomicrobiales</taxon>
        <taxon>Verrucomicrobiaceae</taxon>
        <taxon>Haloferula</taxon>
    </lineage>
</organism>
<proteinExistence type="predicted"/>
<comment type="caution">
    <text evidence="3">The sequence shown here is derived from an EMBL/GenBank/DDBJ whole genome shotgun (WGS) entry which is preliminary data.</text>
</comment>
<feature type="compositionally biased region" description="Basic and acidic residues" evidence="1">
    <location>
        <begin position="336"/>
        <end position="347"/>
    </location>
</feature>
<name>A0ABW2L4C2_9BACT</name>
<dbReference type="EC" id="3.1.3.16" evidence="3"/>
<dbReference type="PROSITE" id="PS51746">
    <property type="entry name" value="PPM_2"/>
    <property type="match status" value="1"/>
</dbReference>
<evidence type="ECO:0000313" key="3">
    <source>
        <dbReference type="EMBL" id="MFC7335991.1"/>
    </source>
</evidence>
<sequence length="379" mass="41104">MTDENTWSVAAASRRGVSHLQSKAPCQDAFGCWSSSLAGTPCSILAVSDGHGAEDYHHSHFGSFLAIRAAYEEFIEFFQWYALVKTGPSSSAGVQPTGLERDFKASFGRRIVRRWRENVKVFREEVLRSNLPFDESEGNEFKPFGCTLLAAMITSDRAFFFQLGDGGIFVRRNGGELLSLSEDDDGPGEATDSLASSDPEKAAVTSVLTLEEVSAVMLATDGLTKSFSKGDEEPVPKGIRQTVDWLLNRVSVEKLDVEGPVFDQFLDRCSKGGTGDDVTVALAFSRGALFADEKAEAAEETPQKADESEDATRINEPEADESTRPSESGTSADPPEDQKSDRAEHGGDTLANQATESEAGRPIKPLDKEEPPTEAKDVF</sequence>
<dbReference type="EMBL" id="JBHTBS010000001">
    <property type="protein sequence ID" value="MFC7335991.1"/>
    <property type="molecule type" value="Genomic_DNA"/>
</dbReference>
<dbReference type="SUPFAM" id="SSF81606">
    <property type="entry name" value="PP2C-like"/>
    <property type="match status" value="1"/>
</dbReference>
<accession>A0ABW2L4C2</accession>
<evidence type="ECO:0000313" key="4">
    <source>
        <dbReference type="Proteomes" id="UP001596472"/>
    </source>
</evidence>
<evidence type="ECO:0000256" key="1">
    <source>
        <dbReference type="SAM" id="MobiDB-lite"/>
    </source>
</evidence>
<keyword evidence="3" id="KW-0378">Hydrolase</keyword>
<gene>
    <name evidence="3" type="ORF">ACFQY0_02275</name>
</gene>
<evidence type="ECO:0000259" key="2">
    <source>
        <dbReference type="PROSITE" id="PS51746"/>
    </source>
</evidence>
<feature type="compositionally biased region" description="Basic and acidic residues" evidence="1">
    <location>
        <begin position="358"/>
        <end position="379"/>
    </location>
</feature>
<feature type="region of interest" description="Disordered" evidence="1">
    <location>
        <begin position="294"/>
        <end position="379"/>
    </location>
</feature>
<dbReference type="InterPro" id="IPR036457">
    <property type="entry name" value="PPM-type-like_dom_sf"/>
</dbReference>